<dbReference type="PRINTS" id="PR00092">
    <property type="entry name" value="TYROSINASE"/>
</dbReference>
<sequence>MQQQGLLVTLSLLLARASLVSSWTPAPTHGSDLLASQSLAKLKSALADGSLKQELAKEGVAQTCGPDNWAVRREYSTLSDEEKLEYTRAVKCLMAKPSTVDPEQVPGARSRYDDFVAAHINNTPYIHNSGYFLHWHRAFYWNFEQALRNECGYKGYLPYWNHGKSSHDLINSPYLDGSPTSQGGNGVYAKHGCAVGLPSRLLCIPAGAGVPLSLLPSLSTYPPKSPATNRSSHPSTGGCVETGPYAGLMMNISATVPTSEFVTAGPKFSYRPRCVRHDINNALGQKWAGDERAVELLTGAATGQAGIAEFDAGIENTGTDTEGFYGLHQYGHFAVSGDPSGDFYNSPNEPLFWLHHGQVDRLWWIWQNQKPAERALAIHGTRTMYNKPPSDDATLEDVLQMDKSGADVVFKDTVSSVGGKYCYVYE</sequence>
<keyword evidence="2" id="KW-0560">Oxidoreductase</keyword>
<protein>
    <submittedName>
        <fullName evidence="5">Tyrosinase-like protein</fullName>
    </submittedName>
</protein>
<feature type="chain" id="PRO_5045442043" evidence="3">
    <location>
        <begin position="23"/>
        <end position="426"/>
    </location>
</feature>
<evidence type="ECO:0000313" key="5">
    <source>
        <dbReference type="EMBL" id="KAK8081670.1"/>
    </source>
</evidence>
<dbReference type="PANTHER" id="PTHR11474:SF125">
    <property type="entry name" value="N-ACETYL-6-HYDROXYTRYPTOPHAN OXIDASE IVOB-RELATED"/>
    <property type="match status" value="1"/>
</dbReference>
<accession>A0ABR1WDT0</accession>
<dbReference type="EMBL" id="JAQQWM010000001">
    <property type="protein sequence ID" value="KAK8081670.1"/>
    <property type="molecule type" value="Genomic_DNA"/>
</dbReference>
<name>A0ABR1WDT0_9PEZI</name>
<feature type="signal peptide" evidence="3">
    <location>
        <begin position="1"/>
        <end position="22"/>
    </location>
</feature>
<evidence type="ECO:0000256" key="3">
    <source>
        <dbReference type="SAM" id="SignalP"/>
    </source>
</evidence>
<comment type="caution">
    <text evidence="5">The sequence shown here is derived from an EMBL/GenBank/DDBJ whole genome shotgun (WGS) entry which is preliminary data.</text>
</comment>
<organism evidence="5 6">
    <name type="scientific">Apiospora saccharicola</name>
    <dbReference type="NCBI Taxonomy" id="335842"/>
    <lineage>
        <taxon>Eukaryota</taxon>
        <taxon>Fungi</taxon>
        <taxon>Dikarya</taxon>
        <taxon>Ascomycota</taxon>
        <taxon>Pezizomycotina</taxon>
        <taxon>Sordariomycetes</taxon>
        <taxon>Xylariomycetidae</taxon>
        <taxon>Amphisphaeriales</taxon>
        <taxon>Apiosporaceae</taxon>
        <taxon>Apiospora</taxon>
    </lineage>
</organism>
<dbReference type="InterPro" id="IPR050316">
    <property type="entry name" value="Tyrosinase/Hemocyanin"/>
</dbReference>
<keyword evidence="1" id="KW-0479">Metal-binding</keyword>
<gene>
    <name evidence="5" type="ORF">PG996_000451</name>
</gene>
<keyword evidence="6" id="KW-1185">Reference proteome</keyword>
<dbReference type="Gene3D" id="1.10.1280.10">
    <property type="entry name" value="Di-copper center containing domain from catechol oxidase"/>
    <property type="match status" value="1"/>
</dbReference>
<proteinExistence type="predicted"/>
<dbReference type="SUPFAM" id="SSF48056">
    <property type="entry name" value="Di-copper centre-containing domain"/>
    <property type="match status" value="1"/>
</dbReference>
<dbReference type="InterPro" id="IPR002227">
    <property type="entry name" value="Tyrosinase_Cu-bd"/>
</dbReference>
<reference evidence="5 6" key="1">
    <citation type="submission" date="2023-01" db="EMBL/GenBank/DDBJ databases">
        <title>Analysis of 21 Apiospora genomes using comparative genomics revels a genus with tremendous synthesis potential of carbohydrate active enzymes and secondary metabolites.</title>
        <authorList>
            <person name="Sorensen T."/>
        </authorList>
    </citation>
    <scope>NUCLEOTIDE SEQUENCE [LARGE SCALE GENOMIC DNA]</scope>
    <source>
        <strain evidence="5 6">CBS 83171</strain>
    </source>
</reference>
<evidence type="ECO:0000256" key="1">
    <source>
        <dbReference type="ARBA" id="ARBA00022723"/>
    </source>
</evidence>
<dbReference type="PANTHER" id="PTHR11474">
    <property type="entry name" value="TYROSINASE FAMILY MEMBER"/>
    <property type="match status" value="1"/>
</dbReference>
<dbReference type="InterPro" id="IPR008922">
    <property type="entry name" value="Di-copper_centre_dom_sf"/>
</dbReference>
<evidence type="ECO:0000313" key="6">
    <source>
        <dbReference type="Proteomes" id="UP001446871"/>
    </source>
</evidence>
<dbReference type="Proteomes" id="UP001446871">
    <property type="component" value="Unassembled WGS sequence"/>
</dbReference>
<feature type="domain" description="Tyrosinase copper-binding" evidence="4">
    <location>
        <begin position="109"/>
        <end position="369"/>
    </location>
</feature>
<evidence type="ECO:0000256" key="2">
    <source>
        <dbReference type="ARBA" id="ARBA00023002"/>
    </source>
</evidence>
<evidence type="ECO:0000259" key="4">
    <source>
        <dbReference type="Pfam" id="PF00264"/>
    </source>
</evidence>
<keyword evidence="3" id="KW-0732">Signal</keyword>
<dbReference type="Pfam" id="PF00264">
    <property type="entry name" value="Tyrosinase"/>
    <property type="match status" value="1"/>
</dbReference>